<sequence length="68" mass="7839">MLPTGLMVDSSLWACKPKTRLSPISYIGHIFYKHMEAIVTENKRKKRKENESRKGEELKRSSQAFGIS</sequence>
<name>A6I241_RAT</name>
<accession>A6I241</accession>
<feature type="compositionally biased region" description="Basic and acidic residues" evidence="1">
    <location>
        <begin position="48"/>
        <end position="60"/>
    </location>
</feature>
<reference evidence="2 3" key="1">
    <citation type="submission" date="2005-09" db="EMBL/GenBank/DDBJ databases">
        <authorList>
            <person name="Mural R.J."/>
            <person name="Li P.W."/>
            <person name="Adams M.D."/>
            <person name="Amanatides P.G."/>
            <person name="Baden-Tillson H."/>
            <person name="Barnstead M."/>
            <person name="Chin S.H."/>
            <person name="Dew I."/>
            <person name="Evans C.A."/>
            <person name="Ferriera S."/>
            <person name="Flanigan M."/>
            <person name="Fosler C."/>
            <person name="Glodek A."/>
            <person name="Gu Z."/>
            <person name="Holt R.A."/>
            <person name="Jennings D."/>
            <person name="Kraft C.L."/>
            <person name="Lu F."/>
            <person name="Nguyen T."/>
            <person name="Nusskern D.R."/>
            <person name="Pfannkoch C.M."/>
            <person name="Sitter C."/>
            <person name="Sutton G.G."/>
            <person name="Venter J.C."/>
            <person name="Wang Z."/>
            <person name="Woodage T."/>
            <person name="Zheng X.H."/>
            <person name="Zhong F."/>
        </authorList>
    </citation>
    <scope>NUCLEOTIDE SEQUENCE [LARGE SCALE GENOMIC DNA]</scope>
    <source>
        <strain>BN</strain>
        <strain evidence="3">Sprague-Dawley</strain>
    </source>
</reference>
<gene>
    <name evidence="2" type="ORF">rCG_25789</name>
</gene>
<feature type="region of interest" description="Disordered" evidence="1">
    <location>
        <begin position="42"/>
        <end position="68"/>
    </location>
</feature>
<dbReference type="EMBL" id="CH473954">
    <property type="protein sequence ID" value="EDL77536.1"/>
    <property type="molecule type" value="Genomic_DNA"/>
</dbReference>
<protein>
    <submittedName>
        <fullName evidence="2">RCG25789</fullName>
    </submittedName>
</protein>
<evidence type="ECO:0000313" key="3">
    <source>
        <dbReference type="Proteomes" id="UP000234681"/>
    </source>
</evidence>
<proteinExistence type="predicted"/>
<dbReference type="AlphaFoldDB" id="A6I241"/>
<evidence type="ECO:0000256" key="1">
    <source>
        <dbReference type="SAM" id="MobiDB-lite"/>
    </source>
</evidence>
<organism evidence="2 3">
    <name type="scientific">Rattus norvegicus</name>
    <name type="common">Rat</name>
    <dbReference type="NCBI Taxonomy" id="10116"/>
    <lineage>
        <taxon>Eukaryota</taxon>
        <taxon>Metazoa</taxon>
        <taxon>Chordata</taxon>
        <taxon>Craniata</taxon>
        <taxon>Vertebrata</taxon>
        <taxon>Euteleostomi</taxon>
        <taxon>Mammalia</taxon>
        <taxon>Eutheria</taxon>
        <taxon>Euarchontoglires</taxon>
        <taxon>Glires</taxon>
        <taxon>Rodentia</taxon>
        <taxon>Myomorpha</taxon>
        <taxon>Muroidea</taxon>
        <taxon>Muridae</taxon>
        <taxon>Murinae</taxon>
        <taxon>Rattus</taxon>
    </lineage>
</organism>
<dbReference type="Proteomes" id="UP000234681">
    <property type="component" value="Chromosome 8"/>
</dbReference>
<evidence type="ECO:0000313" key="2">
    <source>
        <dbReference type="EMBL" id="EDL77536.1"/>
    </source>
</evidence>